<reference evidence="2" key="1">
    <citation type="journal article" date="2019" name="bioRxiv">
        <title>The Genome of the Zebra Mussel, Dreissena polymorpha: A Resource for Invasive Species Research.</title>
        <authorList>
            <person name="McCartney M.A."/>
            <person name="Auch B."/>
            <person name="Kono T."/>
            <person name="Mallez S."/>
            <person name="Zhang Y."/>
            <person name="Obille A."/>
            <person name="Becker A."/>
            <person name="Abrahante J.E."/>
            <person name="Garbe J."/>
            <person name="Badalamenti J.P."/>
            <person name="Herman A."/>
            <person name="Mangelson H."/>
            <person name="Liachko I."/>
            <person name="Sullivan S."/>
            <person name="Sone E.D."/>
            <person name="Koren S."/>
            <person name="Silverstein K.A.T."/>
            <person name="Beckman K.B."/>
            <person name="Gohl D.M."/>
        </authorList>
    </citation>
    <scope>NUCLEOTIDE SEQUENCE</scope>
    <source>
        <strain evidence="2">Duluth1</strain>
        <tissue evidence="2">Whole animal</tissue>
    </source>
</reference>
<keyword evidence="3" id="KW-1185">Reference proteome</keyword>
<organism evidence="2 3">
    <name type="scientific">Dreissena polymorpha</name>
    <name type="common">Zebra mussel</name>
    <name type="synonym">Mytilus polymorpha</name>
    <dbReference type="NCBI Taxonomy" id="45954"/>
    <lineage>
        <taxon>Eukaryota</taxon>
        <taxon>Metazoa</taxon>
        <taxon>Spiralia</taxon>
        <taxon>Lophotrochozoa</taxon>
        <taxon>Mollusca</taxon>
        <taxon>Bivalvia</taxon>
        <taxon>Autobranchia</taxon>
        <taxon>Heteroconchia</taxon>
        <taxon>Euheterodonta</taxon>
        <taxon>Imparidentia</taxon>
        <taxon>Neoheterodontei</taxon>
        <taxon>Myida</taxon>
        <taxon>Dreissenoidea</taxon>
        <taxon>Dreissenidae</taxon>
        <taxon>Dreissena</taxon>
    </lineage>
</organism>
<feature type="region of interest" description="Disordered" evidence="1">
    <location>
        <begin position="127"/>
        <end position="189"/>
    </location>
</feature>
<reference evidence="2" key="2">
    <citation type="submission" date="2020-11" db="EMBL/GenBank/DDBJ databases">
        <authorList>
            <person name="McCartney M.A."/>
            <person name="Auch B."/>
            <person name="Kono T."/>
            <person name="Mallez S."/>
            <person name="Becker A."/>
            <person name="Gohl D.M."/>
            <person name="Silverstein K.A.T."/>
            <person name="Koren S."/>
            <person name="Bechman K.B."/>
            <person name="Herman A."/>
            <person name="Abrahante J.E."/>
            <person name="Garbe J."/>
        </authorList>
    </citation>
    <scope>NUCLEOTIDE SEQUENCE</scope>
    <source>
        <strain evidence="2">Duluth1</strain>
        <tissue evidence="2">Whole animal</tissue>
    </source>
</reference>
<evidence type="ECO:0000256" key="1">
    <source>
        <dbReference type="SAM" id="MobiDB-lite"/>
    </source>
</evidence>
<accession>A0A9D4IGD2</accession>
<dbReference type="AlphaFoldDB" id="A0A9D4IGD2"/>
<proteinExistence type="predicted"/>
<feature type="compositionally biased region" description="Low complexity" evidence="1">
    <location>
        <begin position="134"/>
        <end position="153"/>
    </location>
</feature>
<evidence type="ECO:0000313" key="2">
    <source>
        <dbReference type="EMBL" id="KAH3773060.1"/>
    </source>
</evidence>
<comment type="caution">
    <text evidence="2">The sequence shown here is derived from an EMBL/GenBank/DDBJ whole genome shotgun (WGS) entry which is preliminary data.</text>
</comment>
<sequence>MGTGNKRRLIDIEKIVNAKGNEFSITRNSQLYWLQYCERICEKGEHDTIKNSGWKLGENGIKYVWTDSDIFPSELVDILCTKLQEDKTNQDKDENDDSIEIDNLLDEVFDDQIEFYSGQQLYSIQSQSEKISYHQHQQPQIINPNHPPSNTNHNPPPSTTQYHQPPPSTTIHTSPPINHHPNSGQESEL</sequence>
<feature type="compositionally biased region" description="Polar residues" evidence="1">
    <location>
        <begin position="180"/>
        <end position="189"/>
    </location>
</feature>
<evidence type="ECO:0000313" key="3">
    <source>
        <dbReference type="Proteomes" id="UP000828390"/>
    </source>
</evidence>
<gene>
    <name evidence="2" type="ORF">DPMN_174410</name>
</gene>
<feature type="compositionally biased region" description="Pro residues" evidence="1">
    <location>
        <begin position="154"/>
        <end position="168"/>
    </location>
</feature>
<dbReference type="EMBL" id="JAIWYP010000009">
    <property type="protein sequence ID" value="KAH3773060.1"/>
    <property type="molecule type" value="Genomic_DNA"/>
</dbReference>
<dbReference type="Proteomes" id="UP000828390">
    <property type="component" value="Unassembled WGS sequence"/>
</dbReference>
<protein>
    <submittedName>
        <fullName evidence="2">Uncharacterized protein</fullName>
    </submittedName>
</protein>
<name>A0A9D4IGD2_DREPO</name>